<dbReference type="Proteomes" id="UP000184212">
    <property type="component" value="Unassembled WGS sequence"/>
</dbReference>
<gene>
    <name evidence="1" type="ORF">SAMN04488109_4681</name>
</gene>
<keyword evidence="2" id="KW-1185">Reference proteome</keyword>
<evidence type="ECO:0000313" key="2">
    <source>
        <dbReference type="Proteomes" id="UP000184212"/>
    </source>
</evidence>
<dbReference type="EMBL" id="FQWQ01000003">
    <property type="protein sequence ID" value="SHH62162.1"/>
    <property type="molecule type" value="Genomic_DNA"/>
</dbReference>
<proteinExistence type="predicted"/>
<organism evidence="1 2">
    <name type="scientific">Chryseolinea serpens</name>
    <dbReference type="NCBI Taxonomy" id="947013"/>
    <lineage>
        <taxon>Bacteria</taxon>
        <taxon>Pseudomonadati</taxon>
        <taxon>Bacteroidota</taxon>
        <taxon>Cytophagia</taxon>
        <taxon>Cytophagales</taxon>
        <taxon>Fulvivirgaceae</taxon>
        <taxon>Chryseolinea</taxon>
    </lineage>
</organism>
<dbReference type="STRING" id="947013.SAMN04488109_4681"/>
<sequence>MKIFGVNFGSSSNHFKIIEDDRTWLEENFRWLKSAFGYPNKRQEQVLLTPKFFPATYSVTTVSVDNIVTDLCKLFGLARNAVAFEIVTDIRDFGIPYQMEGPPFECETDLTKGHYKISIANDLQKRPQRLLHRLIYEFIRIRLTESKIEFDGDDDAGPFIYLAGIYFGFGVILSQNLSDVGRSSQGGWQSKWGYVSEIAEPVMAYGLAMPTFWAITILPGKMS</sequence>
<protein>
    <submittedName>
        <fullName evidence="1">Uncharacterized protein</fullName>
    </submittedName>
</protein>
<accession>A0A1M5UGI8</accession>
<reference evidence="1 2" key="1">
    <citation type="submission" date="2016-11" db="EMBL/GenBank/DDBJ databases">
        <authorList>
            <person name="Jaros S."/>
            <person name="Januszkiewicz K."/>
            <person name="Wedrychowicz H."/>
        </authorList>
    </citation>
    <scope>NUCLEOTIDE SEQUENCE [LARGE SCALE GENOMIC DNA]</scope>
    <source>
        <strain evidence="1 2">DSM 24574</strain>
    </source>
</reference>
<dbReference type="AlphaFoldDB" id="A0A1M5UGI8"/>
<dbReference type="OrthoDB" id="976596at2"/>
<dbReference type="RefSeq" id="WP_073138840.1">
    <property type="nucleotide sequence ID" value="NZ_FQWQ01000003.1"/>
</dbReference>
<evidence type="ECO:0000313" key="1">
    <source>
        <dbReference type="EMBL" id="SHH62162.1"/>
    </source>
</evidence>
<name>A0A1M5UGI8_9BACT</name>